<evidence type="ECO:0000313" key="2">
    <source>
        <dbReference type="Proteomes" id="UP001139981"/>
    </source>
</evidence>
<gene>
    <name evidence="1" type="ORF">IWW38_004528</name>
</gene>
<name>A0ACC1LYD5_9FUNG</name>
<proteinExistence type="predicted"/>
<comment type="caution">
    <text evidence="1">The sequence shown here is derived from an EMBL/GenBank/DDBJ whole genome shotgun (WGS) entry which is preliminary data.</text>
</comment>
<feature type="non-terminal residue" evidence="1">
    <location>
        <position position="1"/>
    </location>
</feature>
<accession>A0ACC1LYD5</accession>
<reference evidence="1" key="1">
    <citation type="submission" date="2022-07" db="EMBL/GenBank/DDBJ databases">
        <title>Phylogenomic reconstructions and comparative analyses of Kickxellomycotina fungi.</title>
        <authorList>
            <person name="Reynolds N.K."/>
            <person name="Stajich J.E."/>
            <person name="Barry K."/>
            <person name="Grigoriev I.V."/>
            <person name="Crous P."/>
            <person name="Smith M.E."/>
        </authorList>
    </citation>
    <scope>NUCLEOTIDE SEQUENCE</scope>
    <source>
        <strain evidence="1">CBS 190363</strain>
    </source>
</reference>
<keyword evidence="2" id="KW-1185">Reference proteome</keyword>
<protein>
    <submittedName>
        <fullName evidence="1">Uncharacterized protein</fullName>
    </submittedName>
</protein>
<evidence type="ECO:0000313" key="1">
    <source>
        <dbReference type="EMBL" id="KAJ2889737.1"/>
    </source>
</evidence>
<dbReference type="EMBL" id="JANBVB010001691">
    <property type="protein sequence ID" value="KAJ2889737.1"/>
    <property type="molecule type" value="Genomic_DNA"/>
</dbReference>
<sequence>IITPKCANFLDVDPLDPSYANVEYALLDPSCSGSGIVNRQDALVDSYIAIVNPTGAGGEAKSSEMRARNLAEFQTSIVLHAMRFPGVKRISYSTCSIHAEENEGVVARVLQSQSEFGLAEADQVIPTWHRRGLETAGLTKDQAACVVRTMPEDGTNGFFVAGFVRQQPPDLANTKAQLAELRAVRQKEEEAKPKHTAFEQAGGAKKNPKNPPQAKKPKQPRQPRVRVPKPAKDGGEPSSESTPRVVASGAVTKSKPNKGKKKPKRRVSTAVTML</sequence>
<organism evidence="1 2">
    <name type="scientific">Coemansia aciculifera</name>
    <dbReference type="NCBI Taxonomy" id="417176"/>
    <lineage>
        <taxon>Eukaryota</taxon>
        <taxon>Fungi</taxon>
        <taxon>Fungi incertae sedis</taxon>
        <taxon>Zoopagomycota</taxon>
        <taxon>Kickxellomycotina</taxon>
        <taxon>Kickxellomycetes</taxon>
        <taxon>Kickxellales</taxon>
        <taxon>Kickxellaceae</taxon>
        <taxon>Coemansia</taxon>
    </lineage>
</organism>
<dbReference type="Proteomes" id="UP001139981">
    <property type="component" value="Unassembled WGS sequence"/>
</dbReference>